<dbReference type="PANTHER" id="PTHR11439:SF515">
    <property type="entry name" value="GAG-POL POLYPROTEIN"/>
    <property type="match status" value="1"/>
</dbReference>
<dbReference type="SUPFAM" id="SSF56672">
    <property type="entry name" value="DNA/RNA polymerases"/>
    <property type="match status" value="1"/>
</dbReference>
<dbReference type="PANTHER" id="PTHR11439">
    <property type="entry name" value="GAG-POL-RELATED RETROTRANSPOSON"/>
    <property type="match status" value="1"/>
</dbReference>
<evidence type="ECO:0008006" key="3">
    <source>
        <dbReference type="Google" id="ProtNLM"/>
    </source>
</evidence>
<dbReference type="CDD" id="cd09272">
    <property type="entry name" value="RNase_HI_RT_Ty1"/>
    <property type="match status" value="1"/>
</dbReference>
<dbReference type="Proteomes" id="UP000326396">
    <property type="component" value="Linkage Group LG16"/>
</dbReference>
<reference evidence="1 2" key="1">
    <citation type="submission" date="2019-05" db="EMBL/GenBank/DDBJ databases">
        <title>Mikania micrantha, genome provides insights into the molecular mechanism of rapid growth.</title>
        <authorList>
            <person name="Liu B."/>
        </authorList>
    </citation>
    <scope>NUCLEOTIDE SEQUENCE [LARGE SCALE GENOMIC DNA]</scope>
    <source>
        <strain evidence="1">NLD-2019</strain>
        <tissue evidence="1">Leaf</tissue>
    </source>
</reference>
<sequence length="313" mass="34585">MHTKILDEYAHKILDEAGLKDCNPTKFPMEPGLRLSKNDESGDADATQFRKWVGCLRYLTHTRPDLSYFVGYASRYMQTPKQVQALKQILRYLKGTTKLGLFYQRGGSDVLHGFKDSSYSADRDDGRSITGMIFFYGERPVTWNFHKQATVALSSCEAEFMAASTAACQAICRTSPRSILRFRSSQHRRDLHHRSISQPSEIKIAAPQVLVQLFAAVSSSDLIRTSDQVGRAGMLDGLGVRGGCAFGWRCNGGGGVRWLNRGGLFMTADGVAVETSPEEFDPAGHPEEVVLGKQKYRGQGKVEGQVYGSVEGT</sequence>
<dbReference type="AlphaFoldDB" id="A0A5N6P073"/>
<comment type="caution">
    <text evidence="1">The sequence shown here is derived from an EMBL/GenBank/DDBJ whole genome shotgun (WGS) entry which is preliminary data.</text>
</comment>
<proteinExistence type="predicted"/>
<name>A0A5N6P073_9ASTR</name>
<evidence type="ECO:0000313" key="2">
    <source>
        <dbReference type="Proteomes" id="UP000326396"/>
    </source>
</evidence>
<dbReference type="InterPro" id="IPR043502">
    <property type="entry name" value="DNA/RNA_pol_sf"/>
</dbReference>
<keyword evidence="2" id="KW-1185">Reference proteome</keyword>
<evidence type="ECO:0000313" key="1">
    <source>
        <dbReference type="EMBL" id="KAD5508934.1"/>
    </source>
</evidence>
<protein>
    <recommendedName>
        <fullName evidence="3">Reverse transcriptase Ty1/copia-type domain-containing protein</fullName>
    </recommendedName>
</protein>
<accession>A0A5N6P073</accession>
<gene>
    <name evidence="1" type="ORF">E3N88_16637</name>
</gene>
<organism evidence="1 2">
    <name type="scientific">Mikania micrantha</name>
    <name type="common">bitter vine</name>
    <dbReference type="NCBI Taxonomy" id="192012"/>
    <lineage>
        <taxon>Eukaryota</taxon>
        <taxon>Viridiplantae</taxon>
        <taxon>Streptophyta</taxon>
        <taxon>Embryophyta</taxon>
        <taxon>Tracheophyta</taxon>
        <taxon>Spermatophyta</taxon>
        <taxon>Magnoliopsida</taxon>
        <taxon>eudicotyledons</taxon>
        <taxon>Gunneridae</taxon>
        <taxon>Pentapetalae</taxon>
        <taxon>asterids</taxon>
        <taxon>campanulids</taxon>
        <taxon>Asterales</taxon>
        <taxon>Asteraceae</taxon>
        <taxon>Asteroideae</taxon>
        <taxon>Heliantheae alliance</taxon>
        <taxon>Eupatorieae</taxon>
        <taxon>Mikania</taxon>
    </lineage>
</organism>
<dbReference type="EMBL" id="SZYD01000008">
    <property type="protein sequence ID" value="KAD5508934.1"/>
    <property type="molecule type" value="Genomic_DNA"/>
</dbReference>
<dbReference type="OrthoDB" id="1715754at2759"/>